<keyword evidence="6" id="KW-1185">Reference proteome</keyword>
<evidence type="ECO:0000313" key="6">
    <source>
        <dbReference type="Proteomes" id="UP000053029"/>
    </source>
</evidence>
<comment type="similarity">
    <text evidence="1">Belongs to the cytochrome P450 family.</text>
</comment>
<dbReference type="InterPro" id="IPR050364">
    <property type="entry name" value="Cytochrome_P450_fung"/>
</dbReference>
<dbReference type="OrthoDB" id="1103324at2759"/>
<sequence>MHLAERNMWRIAAKLLWAFDFSEYVDPRTGVKAPLDPDAYNPGILQAPLPFKIAIKPRSEKHVQRIQQEMSDALDFLKQYS</sequence>
<dbReference type="GO" id="GO:0020037">
    <property type="term" value="F:heme binding"/>
    <property type="evidence" value="ECO:0007669"/>
    <property type="project" value="InterPro"/>
</dbReference>
<dbReference type="InterPro" id="IPR036396">
    <property type="entry name" value="Cyt_P450_sf"/>
</dbReference>
<dbReference type="RefSeq" id="XP_013278341.1">
    <property type="nucleotide sequence ID" value="XM_013422887.1"/>
</dbReference>
<evidence type="ECO:0000256" key="3">
    <source>
        <dbReference type="ARBA" id="ARBA00023002"/>
    </source>
</evidence>
<dbReference type="HOGENOM" id="CLU_181681_0_0_1"/>
<dbReference type="AlphaFoldDB" id="A0A0D2G193"/>
<dbReference type="STRING" id="1442368.A0A0D2G193"/>
<proteinExistence type="inferred from homology"/>
<dbReference type="EMBL" id="KN846976">
    <property type="protein sequence ID" value="KIW74533.1"/>
    <property type="molecule type" value="Genomic_DNA"/>
</dbReference>
<name>A0A0D2G193_9EURO</name>
<dbReference type="GeneID" id="25310793"/>
<organism evidence="5 6">
    <name type="scientific">Fonsecaea pedrosoi CBS 271.37</name>
    <dbReference type="NCBI Taxonomy" id="1442368"/>
    <lineage>
        <taxon>Eukaryota</taxon>
        <taxon>Fungi</taxon>
        <taxon>Dikarya</taxon>
        <taxon>Ascomycota</taxon>
        <taxon>Pezizomycotina</taxon>
        <taxon>Eurotiomycetes</taxon>
        <taxon>Chaetothyriomycetidae</taxon>
        <taxon>Chaetothyriales</taxon>
        <taxon>Herpotrichiellaceae</taxon>
        <taxon>Fonsecaea</taxon>
    </lineage>
</organism>
<protein>
    <submittedName>
        <fullName evidence="5">Uncharacterized protein</fullName>
    </submittedName>
</protein>
<dbReference type="VEuPathDB" id="FungiDB:Z517_11303"/>
<dbReference type="PANTHER" id="PTHR46300">
    <property type="entry name" value="P450, PUTATIVE (EUROFUNG)-RELATED-RELATED"/>
    <property type="match status" value="1"/>
</dbReference>
<dbReference type="Proteomes" id="UP000053029">
    <property type="component" value="Unassembled WGS sequence"/>
</dbReference>
<evidence type="ECO:0000256" key="4">
    <source>
        <dbReference type="ARBA" id="ARBA00023004"/>
    </source>
</evidence>
<dbReference type="GO" id="GO:0004497">
    <property type="term" value="F:monooxygenase activity"/>
    <property type="evidence" value="ECO:0007669"/>
    <property type="project" value="InterPro"/>
</dbReference>
<reference evidence="5 6" key="1">
    <citation type="submission" date="2015-01" db="EMBL/GenBank/DDBJ databases">
        <title>The Genome Sequence of Fonsecaea pedrosoi CBS 271.37.</title>
        <authorList>
            <consortium name="The Broad Institute Genomics Platform"/>
            <person name="Cuomo C."/>
            <person name="de Hoog S."/>
            <person name="Gorbushina A."/>
            <person name="Stielow B."/>
            <person name="Teixiera M."/>
            <person name="Abouelleil A."/>
            <person name="Chapman S.B."/>
            <person name="Priest M."/>
            <person name="Young S.K."/>
            <person name="Wortman J."/>
            <person name="Nusbaum C."/>
            <person name="Birren B."/>
        </authorList>
    </citation>
    <scope>NUCLEOTIDE SEQUENCE [LARGE SCALE GENOMIC DNA]</scope>
    <source>
        <strain evidence="5 6">CBS 271.37</strain>
    </source>
</reference>
<gene>
    <name evidence="5" type="ORF">Z517_11303</name>
</gene>
<dbReference type="GO" id="GO:0005506">
    <property type="term" value="F:iron ion binding"/>
    <property type="evidence" value="ECO:0007669"/>
    <property type="project" value="InterPro"/>
</dbReference>
<keyword evidence="3" id="KW-0560">Oxidoreductase</keyword>
<keyword evidence="4" id="KW-0408">Iron</keyword>
<evidence type="ECO:0000256" key="2">
    <source>
        <dbReference type="ARBA" id="ARBA00022723"/>
    </source>
</evidence>
<accession>A0A0D2G193</accession>
<dbReference type="GO" id="GO:0016705">
    <property type="term" value="F:oxidoreductase activity, acting on paired donors, with incorporation or reduction of molecular oxygen"/>
    <property type="evidence" value="ECO:0007669"/>
    <property type="project" value="InterPro"/>
</dbReference>
<evidence type="ECO:0000313" key="5">
    <source>
        <dbReference type="EMBL" id="KIW74533.1"/>
    </source>
</evidence>
<evidence type="ECO:0000256" key="1">
    <source>
        <dbReference type="ARBA" id="ARBA00010617"/>
    </source>
</evidence>
<keyword evidence="2" id="KW-0479">Metal-binding</keyword>
<dbReference type="Gene3D" id="1.10.630.10">
    <property type="entry name" value="Cytochrome P450"/>
    <property type="match status" value="1"/>
</dbReference>